<evidence type="ECO:0000313" key="2">
    <source>
        <dbReference type="Proteomes" id="UP001168552"/>
    </source>
</evidence>
<gene>
    <name evidence="1" type="ORF">QWY31_14350</name>
</gene>
<organism evidence="1 2">
    <name type="scientific">Shiella aurantiaca</name>
    <dbReference type="NCBI Taxonomy" id="3058365"/>
    <lineage>
        <taxon>Bacteria</taxon>
        <taxon>Pseudomonadati</taxon>
        <taxon>Bacteroidota</taxon>
        <taxon>Cytophagia</taxon>
        <taxon>Cytophagales</taxon>
        <taxon>Shiellaceae</taxon>
        <taxon>Shiella</taxon>
    </lineage>
</organism>
<proteinExistence type="predicted"/>
<keyword evidence="2" id="KW-1185">Reference proteome</keyword>
<dbReference type="EMBL" id="JAUHJS010000008">
    <property type="protein sequence ID" value="MDN4166688.1"/>
    <property type="molecule type" value="Genomic_DNA"/>
</dbReference>
<dbReference type="RefSeq" id="WP_320005227.1">
    <property type="nucleotide sequence ID" value="NZ_JAUHJS010000008.1"/>
</dbReference>
<accession>A0ABT8F8H5</accession>
<evidence type="ECO:0000313" key="1">
    <source>
        <dbReference type="EMBL" id="MDN4166688.1"/>
    </source>
</evidence>
<reference evidence="1" key="1">
    <citation type="submission" date="2023-06" db="EMBL/GenBank/DDBJ databases">
        <title>Cytophagales bacterium Strain LB-30, isolated from soil.</title>
        <authorList>
            <person name="Liu B."/>
        </authorList>
    </citation>
    <scope>NUCLEOTIDE SEQUENCE</scope>
    <source>
        <strain evidence="1">LB-30</strain>
    </source>
</reference>
<comment type="caution">
    <text evidence="1">The sequence shown here is derived from an EMBL/GenBank/DDBJ whole genome shotgun (WGS) entry which is preliminary data.</text>
</comment>
<dbReference type="Proteomes" id="UP001168552">
    <property type="component" value="Unassembled WGS sequence"/>
</dbReference>
<sequence>MNTLAYPFYHRFLSGKPLSLPQLALFKANNHERLLTSGIWSLASLHNPDQQWQQKLQRSMGFLLMSFLPDGTLLLLGKGASEEKGFWRFGSTQKELILHEEEWPEDAYAEIHQISKNKLCLNVWFDGNHSATEMWFVKR</sequence>
<name>A0ABT8F8H5_9BACT</name>
<protein>
    <submittedName>
        <fullName evidence="1">Uncharacterized protein</fullName>
    </submittedName>
</protein>